<dbReference type="RefSeq" id="XP_049148316.1">
    <property type="nucleotide sequence ID" value="XM_049291171.1"/>
</dbReference>
<gene>
    <name evidence="1" type="ORF">CLUP02_12207</name>
</gene>
<dbReference type="Proteomes" id="UP000830671">
    <property type="component" value="Chromosome 6"/>
</dbReference>
<sequence>MGGPQPHVCIRQYVPVFAGLPVCVREERAKPGDLRLSCKWYPCIVPNTDAPVQLLLGGRGHRVPTLVEREGKARARPHVYRAIKPCVACLSDDRKREGAVSAVPPATLVTVHWHLHSYLDSSHFFPAPPIELTAFKASATRETSVPAALVAVAAVAALLPHNKTTSLPASPMCLDLTSSLFPVHTPSNITSKHIQAKHLHPADDTLELNIA</sequence>
<proteinExistence type="predicted"/>
<dbReference type="AlphaFoldDB" id="A0A9Q8WL68"/>
<protein>
    <submittedName>
        <fullName evidence="1">Uncharacterized protein</fullName>
    </submittedName>
</protein>
<dbReference type="EMBL" id="CP019478">
    <property type="protein sequence ID" value="UQC86705.1"/>
    <property type="molecule type" value="Genomic_DNA"/>
</dbReference>
<reference evidence="1" key="1">
    <citation type="journal article" date="2021" name="Mol. Plant Microbe Interact.">
        <title>Complete Genome Sequence of the Plant-Pathogenic Fungus Colletotrichum lupini.</title>
        <authorList>
            <person name="Baroncelli R."/>
            <person name="Pensec F."/>
            <person name="Da Lio D."/>
            <person name="Boufleur T."/>
            <person name="Vicente I."/>
            <person name="Sarrocco S."/>
            <person name="Picot A."/>
            <person name="Baraldi E."/>
            <person name="Sukno S."/>
            <person name="Thon M."/>
            <person name="Le Floch G."/>
        </authorList>
    </citation>
    <scope>NUCLEOTIDE SEQUENCE</scope>
    <source>
        <strain evidence="1">IMI 504893</strain>
    </source>
</reference>
<dbReference type="GeneID" id="73346181"/>
<dbReference type="KEGG" id="clup:CLUP02_12207"/>
<organism evidence="1 2">
    <name type="scientific">Colletotrichum lupini</name>
    <dbReference type="NCBI Taxonomy" id="145971"/>
    <lineage>
        <taxon>Eukaryota</taxon>
        <taxon>Fungi</taxon>
        <taxon>Dikarya</taxon>
        <taxon>Ascomycota</taxon>
        <taxon>Pezizomycotina</taxon>
        <taxon>Sordariomycetes</taxon>
        <taxon>Hypocreomycetidae</taxon>
        <taxon>Glomerellales</taxon>
        <taxon>Glomerellaceae</taxon>
        <taxon>Colletotrichum</taxon>
        <taxon>Colletotrichum acutatum species complex</taxon>
    </lineage>
</organism>
<name>A0A9Q8WL68_9PEZI</name>
<evidence type="ECO:0000313" key="1">
    <source>
        <dbReference type="EMBL" id="UQC86705.1"/>
    </source>
</evidence>
<keyword evidence="2" id="KW-1185">Reference proteome</keyword>
<evidence type="ECO:0000313" key="2">
    <source>
        <dbReference type="Proteomes" id="UP000830671"/>
    </source>
</evidence>
<accession>A0A9Q8WL68</accession>